<evidence type="ECO:0000313" key="3">
    <source>
        <dbReference type="Proteomes" id="UP000321413"/>
    </source>
</evidence>
<protein>
    <submittedName>
        <fullName evidence="2">Restriction endonuclease</fullName>
    </submittedName>
</protein>
<dbReference type="PIRSF" id="PIRSF035009">
    <property type="entry name" value="UCP035009_HSDR_N"/>
    <property type="match status" value="1"/>
</dbReference>
<dbReference type="GO" id="GO:0005524">
    <property type="term" value="F:ATP binding"/>
    <property type="evidence" value="ECO:0007669"/>
    <property type="project" value="UniProtKB-KW"/>
</dbReference>
<proteinExistence type="predicted"/>
<reference evidence="2 3" key="1">
    <citation type="submission" date="2019-08" db="EMBL/GenBank/DDBJ databases">
        <title>Massilia golmudensis sp. nov., isolated from sand in the Qinghai-Tibetan Plateau.</title>
        <authorList>
            <person name="Zhang B."/>
        </authorList>
    </citation>
    <scope>NUCLEOTIDE SEQUENCE [LARGE SCALE GENOMIC DNA]</scope>
    <source>
        <strain evidence="2 3">GEM5</strain>
    </source>
</reference>
<keyword evidence="3" id="KW-1185">Reference proteome</keyword>
<dbReference type="AlphaFoldDB" id="A0A5C7FVQ2"/>
<organism evidence="2 3">
    <name type="scientific">Massilia arenae</name>
    <dbReference type="NCBI Taxonomy" id="2603288"/>
    <lineage>
        <taxon>Bacteria</taxon>
        <taxon>Pseudomonadati</taxon>
        <taxon>Pseudomonadota</taxon>
        <taxon>Betaproteobacteria</taxon>
        <taxon>Burkholderiales</taxon>
        <taxon>Oxalobacteraceae</taxon>
        <taxon>Telluria group</taxon>
        <taxon>Massilia</taxon>
    </lineage>
</organism>
<keyword evidence="2" id="KW-0378">Hydrolase</keyword>
<accession>A0A5C7FVQ2</accession>
<dbReference type="EMBL" id="VPFD01000013">
    <property type="protein sequence ID" value="TXF99420.1"/>
    <property type="molecule type" value="Genomic_DNA"/>
</dbReference>
<keyword evidence="2" id="KW-0540">Nuclease</keyword>
<keyword evidence="2" id="KW-0255">Endonuclease</keyword>
<sequence length="359" mass="41148">MDLIDQLNALATRIRVTKDLIQTEEATKNAMVMPFIQILGYNVFDPTEVTPELIADVGTKKGEKVDYAILRDGNPIMLFECKRCGGDLHINHASQLFRYFHVTESRFGVLTNGLKYRFFTDLEQPNKMDNTPFFEFDILDFKERDVEELKKFAKSSFDIDTILNTASDLKYTRAIQERLNEWVANPPEEFVRLLSTDLLGGRRFTPTLKDQFTQITKRAFEQLLSERINVRLKGAMAAEVPTASEHSAPIIPHPADDAEVETSAEEIEGLHIVRSILRDVVSPRRIVMRDNLSYCAILLDDNNRKPVCRLRFNNTQKLAVGIFGPDKAEERFSLEEIDDLYSFADRLRATVSMHLPIEE</sequence>
<gene>
    <name evidence="2" type="ORF">FVD38_13025</name>
</gene>
<evidence type="ECO:0000259" key="1">
    <source>
        <dbReference type="Pfam" id="PF04313"/>
    </source>
</evidence>
<dbReference type="InterPro" id="IPR007409">
    <property type="entry name" value="Restrct_endonuc_type1_HsdR_N"/>
</dbReference>
<name>A0A5C7FVQ2_9BURK</name>
<dbReference type="InterPro" id="IPR017035">
    <property type="entry name" value="UCP035009_HsdR_All3000-type"/>
</dbReference>
<feature type="domain" description="Restriction endonuclease type I HsdR N-terminal" evidence="1">
    <location>
        <begin position="22"/>
        <end position="126"/>
    </location>
</feature>
<evidence type="ECO:0000313" key="2">
    <source>
        <dbReference type="EMBL" id="TXF99420.1"/>
    </source>
</evidence>
<dbReference type="GO" id="GO:0009307">
    <property type="term" value="P:DNA restriction-modification system"/>
    <property type="evidence" value="ECO:0007669"/>
    <property type="project" value="UniProtKB-KW"/>
</dbReference>
<dbReference type="GO" id="GO:0009035">
    <property type="term" value="F:type I site-specific deoxyribonuclease activity"/>
    <property type="evidence" value="ECO:0007669"/>
    <property type="project" value="UniProtKB-EC"/>
</dbReference>
<dbReference type="Proteomes" id="UP000321413">
    <property type="component" value="Unassembled WGS sequence"/>
</dbReference>
<dbReference type="RefSeq" id="WP_147935192.1">
    <property type="nucleotide sequence ID" value="NZ_VPFD01000013.1"/>
</dbReference>
<dbReference type="Pfam" id="PF04313">
    <property type="entry name" value="HSDR_N"/>
    <property type="match status" value="1"/>
</dbReference>
<comment type="caution">
    <text evidence="2">The sequence shown here is derived from an EMBL/GenBank/DDBJ whole genome shotgun (WGS) entry which is preliminary data.</text>
</comment>
<dbReference type="GO" id="GO:0003677">
    <property type="term" value="F:DNA binding"/>
    <property type="evidence" value="ECO:0007669"/>
    <property type="project" value="UniProtKB-KW"/>
</dbReference>